<name>A0ABV0TZX6_9TELE</name>
<sequence>MLLSVCTLVTRSQISGRQWMYGCNSQSPCLSTRLYDLLLGACSVFPADIAHPHIVTVHTAQVAVTKLEEQKVAPPSCCKQVSFYKHMFNGYKQREKIYEENIYEAKLCY</sequence>
<evidence type="ECO:0000313" key="1">
    <source>
        <dbReference type="EMBL" id="MEQ2238455.1"/>
    </source>
</evidence>
<dbReference type="Proteomes" id="UP001482620">
    <property type="component" value="Unassembled WGS sequence"/>
</dbReference>
<dbReference type="EMBL" id="JAHRIQ010051929">
    <property type="protein sequence ID" value="MEQ2238455.1"/>
    <property type="molecule type" value="Genomic_DNA"/>
</dbReference>
<proteinExistence type="predicted"/>
<reference evidence="1 2" key="1">
    <citation type="submission" date="2021-06" db="EMBL/GenBank/DDBJ databases">
        <authorList>
            <person name="Palmer J.M."/>
        </authorList>
    </citation>
    <scope>NUCLEOTIDE SEQUENCE [LARGE SCALE GENOMIC DNA]</scope>
    <source>
        <strain evidence="2">if_2019</strain>
        <tissue evidence="1">Muscle</tissue>
    </source>
</reference>
<accession>A0ABV0TZX6</accession>
<evidence type="ECO:0000313" key="2">
    <source>
        <dbReference type="Proteomes" id="UP001482620"/>
    </source>
</evidence>
<organism evidence="1 2">
    <name type="scientific">Ilyodon furcidens</name>
    <name type="common">goldbreast splitfin</name>
    <dbReference type="NCBI Taxonomy" id="33524"/>
    <lineage>
        <taxon>Eukaryota</taxon>
        <taxon>Metazoa</taxon>
        <taxon>Chordata</taxon>
        <taxon>Craniata</taxon>
        <taxon>Vertebrata</taxon>
        <taxon>Euteleostomi</taxon>
        <taxon>Actinopterygii</taxon>
        <taxon>Neopterygii</taxon>
        <taxon>Teleostei</taxon>
        <taxon>Neoteleostei</taxon>
        <taxon>Acanthomorphata</taxon>
        <taxon>Ovalentaria</taxon>
        <taxon>Atherinomorphae</taxon>
        <taxon>Cyprinodontiformes</taxon>
        <taxon>Goodeidae</taxon>
        <taxon>Ilyodon</taxon>
    </lineage>
</organism>
<comment type="caution">
    <text evidence="1">The sequence shown here is derived from an EMBL/GenBank/DDBJ whole genome shotgun (WGS) entry which is preliminary data.</text>
</comment>
<keyword evidence="2" id="KW-1185">Reference proteome</keyword>
<protein>
    <submittedName>
        <fullName evidence="1">Uncharacterized protein</fullName>
    </submittedName>
</protein>
<gene>
    <name evidence="1" type="ORF">ILYODFUR_033203</name>
</gene>